<feature type="compositionally biased region" description="Basic and acidic residues" evidence="8">
    <location>
        <begin position="336"/>
        <end position="348"/>
    </location>
</feature>
<evidence type="ECO:0000256" key="7">
    <source>
        <dbReference type="ARBA" id="ARBA00023306"/>
    </source>
</evidence>
<dbReference type="Gene3D" id="2.30.30.140">
    <property type="match status" value="1"/>
</dbReference>
<protein>
    <submittedName>
        <fullName evidence="9">Uncharacterized protein</fullName>
    </submittedName>
</protein>
<feature type="compositionally biased region" description="Basic and acidic residues" evidence="8">
    <location>
        <begin position="768"/>
        <end position="794"/>
    </location>
</feature>
<dbReference type="CDD" id="cd20404">
    <property type="entry name" value="Tudor_Agenet_AtEML-like"/>
    <property type="match status" value="1"/>
</dbReference>
<comment type="subcellular location">
    <subcellularLocation>
        <location evidence="1">Nucleus</location>
    </subcellularLocation>
</comment>
<keyword evidence="5" id="KW-0234">DNA repair</keyword>
<feature type="compositionally biased region" description="Low complexity" evidence="8">
    <location>
        <begin position="734"/>
        <end position="767"/>
    </location>
</feature>
<feature type="region of interest" description="Disordered" evidence="8">
    <location>
        <begin position="708"/>
        <end position="907"/>
    </location>
</feature>
<dbReference type="EMBL" id="JBDFQZ010000010">
    <property type="protein sequence ID" value="KAK9683688.1"/>
    <property type="molecule type" value="Genomic_DNA"/>
</dbReference>
<feature type="compositionally biased region" description="Basic and acidic residues" evidence="8">
    <location>
        <begin position="805"/>
        <end position="817"/>
    </location>
</feature>
<evidence type="ECO:0000313" key="9">
    <source>
        <dbReference type="EMBL" id="KAK9683693.1"/>
    </source>
</evidence>
<evidence type="ECO:0000256" key="5">
    <source>
        <dbReference type="ARBA" id="ARBA00023204"/>
    </source>
</evidence>
<dbReference type="Proteomes" id="UP001443914">
    <property type="component" value="Unassembled WGS sequence"/>
</dbReference>
<evidence type="ECO:0000256" key="8">
    <source>
        <dbReference type="SAM" id="MobiDB-lite"/>
    </source>
</evidence>
<keyword evidence="6" id="KW-0539">Nucleus</keyword>
<dbReference type="InterPro" id="IPR016024">
    <property type="entry name" value="ARM-type_fold"/>
</dbReference>
<dbReference type="SUPFAM" id="SSF63748">
    <property type="entry name" value="Tudor/PWWP/MBT"/>
    <property type="match status" value="1"/>
</dbReference>
<feature type="compositionally biased region" description="Basic and acidic residues" evidence="8">
    <location>
        <begin position="541"/>
        <end position="578"/>
    </location>
</feature>
<feature type="region of interest" description="Disordered" evidence="8">
    <location>
        <begin position="258"/>
        <end position="644"/>
    </location>
</feature>
<feature type="compositionally biased region" description="Acidic residues" evidence="8">
    <location>
        <begin position="285"/>
        <end position="299"/>
    </location>
</feature>
<keyword evidence="3" id="KW-0227">DNA damage</keyword>
<feature type="compositionally biased region" description="Low complexity" evidence="8">
    <location>
        <begin position="847"/>
        <end position="867"/>
    </location>
</feature>
<dbReference type="EMBL" id="JBDFQZ010000010">
    <property type="protein sequence ID" value="KAK9683693.1"/>
    <property type="molecule type" value="Genomic_DNA"/>
</dbReference>
<dbReference type="GO" id="GO:0035825">
    <property type="term" value="P:homologous recombination"/>
    <property type="evidence" value="ECO:0007669"/>
    <property type="project" value="UniProtKB-ARBA"/>
</dbReference>
<feature type="compositionally biased region" description="Basic and acidic residues" evidence="8">
    <location>
        <begin position="463"/>
        <end position="520"/>
    </location>
</feature>
<feature type="compositionally biased region" description="Basic residues" evidence="8">
    <location>
        <begin position="364"/>
        <end position="381"/>
    </location>
</feature>
<keyword evidence="7" id="KW-0131">Cell cycle</keyword>
<evidence type="ECO:0000256" key="3">
    <source>
        <dbReference type="ARBA" id="ARBA00022763"/>
    </source>
</evidence>
<evidence type="ECO:0000256" key="1">
    <source>
        <dbReference type="ARBA" id="ARBA00004123"/>
    </source>
</evidence>
<dbReference type="PANTHER" id="PTHR12663:SF3">
    <property type="entry name" value="SISTER CHROMATID COHESION PROTEIN PDS5 HOMOLOG C"/>
    <property type="match status" value="1"/>
</dbReference>
<keyword evidence="2" id="KW-0132">Cell division</keyword>
<dbReference type="GO" id="GO:0051301">
    <property type="term" value="P:cell division"/>
    <property type="evidence" value="ECO:0007669"/>
    <property type="project" value="UniProtKB-KW"/>
</dbReference>
<evidence type="ECO:0000256" key="2">
    <source>
        <dbReference type="ARBA" id="ARBA00022618"/>
    </source>
</evidence>
<organism evidence="9 10">
    <name type="scientific">Saponaria officinalis</name>
    <name type="common">Common soapwort</name>
    <name type="synonym">Lychnis saponaria</name>
    <dbReference type="NCBI Taxonomy" id="3572"/>
    <lineage>
        <taxon>Eukaryota</taxon>
        <taxon>Viridiplantae</taxon>
        <taxon>Streptophyta</taxon>
        <taxon>Embryophyta</taxon>
        <taxon>Tracheophyta</taxon>
        <taxon>Spermatophyta</taxon>
        <taxon>Magnoliopsida</taxon>
        <taxon>eudicotyledons</taxon>
        <taxon>Gunneridae</taxon>
        <taxon>Pentapetalae</taxon>
        <taxon>Caryophyllales</taxon>
        <taxon>Caryophyllaceae</taxon>
        <taxon>Caryophylleae</taxon>
        <taxon>Saponaria</taxon>
    </lineage>
</organism>
<dbReference type="InterPro" id="IPR039776">
    <property type="entry name" value="Pds5"/>
</dbReference>
<feature type="compositionally biased region" description="Basic and acidic residues" evidence="8">
    <location>
        <begin position="622"/>
        <end position="633"/>
    </location>
</feature>
<accession>A0AAW1I532</accession>
<dbReference type="AlphaFoldDB" id="A0AAW1I532"/>
<keyword evidence="10" id="KW-1185">Reference proteome</keyword>
<evidence type="ECO:0000256" key="4">
    <source>
        <dbReference type="ARBA" id="ARBA00022776"/>
    </source>
</evidence>
<proteinExistence type="predicted"/>
<comment type="caution">
    <text evidence="9">The sequence shown here is derived from an EMBL/GenBank/DDBJ whole genome shotgun (WGS) entry which is preliminary data.</text>
</comment>
<gene>
    <name evidence="9" type="ORF">RND81_10G158600</name>
</gene>
<keyword evidence="4" id="KW-0498">Mitosis</keyword>
<dbReference type="InterPro" id="IPR011989">
    <property type="entry name" value="ARM-like"/>
</dbReference>
<sequence>MMEISEKELEKRLLDAGNKLLSPPSSVAELLNSLDVVENLLSGVEQSPTESMKEALVPSTKALITDELLRHTDADVKVTVASCISEITRITAPEAPYADDEMKEVFQLIVSSFEKLDEKSSRSYAKRISILETVAKVRSCVVMLDLQCSELIVEMFRHFLRTIRDDHHEGVFSSMETVMALVVEESEDISVDLLSPMLDVLKKENKEVLPIACQLAENVITKCASKLKPYLLPALSSIGTSLDDYTKAVSDVYQARDEAVKPTDGDASNTNLAENNDLMNPSSEQADEVAMESLEDAPPSEEAGPVAVGSSKTVVGNGILQKGDEDSSAVNDNSLETDHDTQDEKGEPSKTSVDSLTAAEPPKSKKKTKKSNKRKGKKQKSSKSSSEPLQPVASNQETAAVDTHDHQDDSMDVDNLQSEEPAVDATDAANNEKSSDAPITSPKASHSECADVSPPSPSGSLADETRSKKAVQEKKKEAPVQEVETAHEVDEVETAHEEAEVETAHKDDAGQESDIKKDSEETTGSKSKLDKHTSKNSSSASDHEENVPDSVDDSKKEDDNIHGLDDNSVKDLAKETEVGRLPVTKKKRTPAKATPAKGNKKTPAKDERKKAVALPKSTPKAAKGESDAKEVKSSNKRKRLSEEKTPKFKVYGKELVGLAVKVWWPDDNEYYEGVIESFDAVKKKHKVSYTDGDVEILNLKEEKWMVVNHSEGSASDGESPADSSDDMPLRTKIKTSGELGSKSGKTGSSAKKSGASSSKSKATLKSGSNDRKTTGNSKEESTKKVGKSDADKSGKSKVSKSGNKLSDDAPKSSKTSKDDDEDTIKGSSKSKQDTPPKTSAKSKGKSQKSGAKPNTSGSGKGKATTTSTKDEETEDESDEPARTPEKSKTKSQSASKSQQSSKKRKRS</sequence>
<dbReference type="GO" id="GO:0006281">
    <property type="term" value="P:DNA repair"/>
    <property type="evidence" value="ECO:0007669"/>
    <property type="project" value="UniProtKB-KW"/>
</dbReference>
<evidence type="ECO:0000256" key="6">
    <source>
        <dbReference type="ARBA" id="ARBA00023242"/>
    </source>
</evidence>
<feature type="compositionally biased region" description="Polar residues" evidence="8">
    <location>
        <begin position="266"/>
        <end position="284"/>
    </location>
</feature>
<dbReference type="GO" id="GO:0005634">
    <property type="term" value="C:nucleus"/>
    <property type="evidence" value="ECO:0007669"/>
    <property type="project" value="UniProtKB-SubCell"/>
</dbReference>
<dbReference type="Pfam" id="PF20168">
    <property type="entry name" value="PDS5"/>
    <property type="match status" value="1"/>
</dbReference>
<dbReference type="GO" id="GO:0007064">
    <property type="term" value="P:mitotic sister chromatid cohesion"/>
    <property type="evidence" value="ECO:0007669"/>
    <property type="project" value="InterPro"/>
</dbReference>
<dbReference type="Gene3D" id="1.25.10.10">
    <property type="entry name" value="Leucine-rich Repeat Variant"/>
    <property type="match status" value="1"/>
</dbReference>
<dbReference type="GO" id="GO:0000785">
    <property type="term" value="C:chromatin"/>
    <property type="evidence" value="ECO:0007669"/>
    <property type="project" value="TreeGrafter"/>
</dbReference>
<feature type="compositionally biased region" description="Low complexity" evidence="8">
    <location>
        <begin position="890"/>
        <end position="900"/>
    </location>
</feature>
<feature type="compositionally biased region" description="Polar residues" evidence="8">
    <location>
        <begin position="826"/>
        <end position="836"/>
    </location>
</feature>
<name>A0AAW1I532_SAPOF</name>
<feature type="compositionally biased region" description="Basic and acidic residues" evidence="8">
    <location>
        <begin position="879"/>
        <end position="888"/>
    </location>
</feature>
<dbReference type="PANTHER" id="PTHR12663">
    <property type="entry name" value="ANDROGEN INDUCED INHIBITOR OF PROLIFERATION AS3 / PDS5-RELATED"/>
    <property type="match status" value="1"/>
</dbReference>
<reference evidence="9 10" key="1">
    <citation type="submission" date="2024-03" db="EMBL/GenBank/DDBJ databases">
        <title>WGS assembly of Saponaria officinalis var. Norfolk2.</title>
        <authorList>
            <person name="Jenkins J."/>
            <person name="Shu S."/>
            <person name="Grimwood J."/>
            <person name="Barry K."/>
            <person name="Goodstein D."/>
            <person name="Schmutz J."/>
            <person name="Leebens-Mack J."/>
            <person name="Osbourn A."/>
        </authorList>
    </citation>
    <scope>NUCLEOTIDE SEQUENCE [LARGE SCALE GENOMIC DNA]</scope>
    <source>
        <strain evidence="10">cv. Norfolk2</strain>
        <strain evidence="9">JIC</strain>
        <tissue evidence="9">Leaf</tissue>
    </source>
</reference>
<evidence type="ECO:0000313" key="10">
    <source>
        <dbReference type="Proteomes" id="UP001443914"/>
    </source>
</evidence>
<dbReference type="EMBL" id="JBDFQZ010000010">
    <property type="protein sequence ID" value="KAK9683689.1"/>
    <property type="molecule type" value="Genomic_DNA"/>
</dbReference>
<dbReference type="SUPFAM" id="SSF48371">
    <property type="entry name" value="ARM repeat"/>
    <property type="match status" value="1"/>
</dbReference>